<proteinExistence type="predicted"/>
<dbReference type="EMBL" id="CM008047">
    <property type="protein sequence ID" value="PVH63972.1"/>
    <property type="molecule type" value="Genomic_DNA"/>
</dbReference>
<feature type="region of interest" description="Disordered" evidence="1">
    <location>
        <begin position="159"/>
        <end position="184"/>
    </location>
</feature>
<gene>
    <name evidence="2" type="ORF">PAHAL_2G148800</name>
</gene>
<feature type="region of interest" description="Disordered" evidence="1">
    <location>
        <begin position="58"/>
        <end position="81"/>
    </location>
</feature>
<sequence>MWHKDGGGGGGGVNGSLYLYAVSPAFFLTKARRGTFTLAASDPSHVVIHHARYLLDRRDSAPTHSSRTTARTSSSTARRGCSSSPLLLLVAAASSHPSRPPSTRWPHRRCVSSPPAPAAGLAPVTTGLYCIGRYVLDIGVRRDVVKVPVKTLVAQATPPAMEGEVAEQSKLPRLLAEKPSHPLQ</sequence>
<name>A0A2T8KPB9_9POAL</name>
<feature type="compositionally biased region" description="Basic and acidic residues" evidence="1">
    <location>
        <begin position="175"/>
        <end position="184"/>
    </location>
</feature>
<accession>A0A2T8KPB9</accession>
<dbReference type="Proteomes" id="UP000243499">
    <property type="component" value="Chromosome 2"/>
</dbReference>
<organism evidence="2">
    <name type="scientific">Panicum hallii</name>
    <dbReference type="NCBI Taxonomy" id="206008"/>
    <lineage>
        <taxon>Eukaryota</taxon>
        <taxon>Viridiplantae</taxon>
        <taxon>Streptophyta</taxon>
        <taxon>Embryophyta</taxon>
        <taxon>Tracheophyta</taxon>
        <taxon>Spermatophyta</taxon>
        <taxon>Magnoliopsida</taxon>
        <taxon>Liliopsida</taxon>
        <taxon>Poales</taxon>
        <taxon>Poaceae</taxon>
        <taxon>PACMAD clade</taxon>
        <taxon>Panicoideae</taxon>
        <taxon>Panicodae</taxon>
        <taxon>Paniceae</taxon>
        <taxon>Panicinae</taxon>
        <taxon>Panicum</taxon>
        <taxon>Panicum sect. Panicum</taxon>
    </lineage>
</organism>
<dbReference type="AlphaFoldDB" id="A0A2T8KPB9"/>
<reference evidence="2" key="1">
    <citation type="submission" date="2018-04" db="EMBL/GenBank/DDBJ databases">
        <title>WGS assembly of Panicum hallii.</title>
        <authorList>
            <person name="Lovell J."/>
            <person name="Jenkins J."/>
            <person name="Lowry D."/>
            <person name="Mamidi S."/>
            <person name="Sreedasyam A."/>
            <person name="Weng X."/>
            <person name="Barry K."/>
            <person name="Bonette J."/>
            <person name="Campitelli B."/>
            <person name="Daum C."/>
            <person name="Gordon S."/>
            <person name="Gould B."/>
            <person name="Lipzen A."/>
            <person name="Macqueen A."/>
            <person name="Palacio-Mejia J."/>
            <person name="Plott C."/>
            <person name="Shakirov E."/>
            <person name="Shu S."/>
            <person name="Yoshinaga Y."/>
            <person name="Zane M."/>
            <person name="Rokhsar D."/>
            <person name="Grimwood J."/>
            <person name="Schmutz J."/>
            <person name="Juenger T."/>
        </authorList>
    </citation>
    <scope>NUCLEOTIDE SEQUENCE [LARGE SCALE GENOMIC DNA]</scope>
    <source>
        <strain evidence="2">FIL2</strain>
    </source>
</reference>
<dbReference type="Gramene" id="PVH63972">
    <property type="protein sequence ID" value="PVH63972"/>
    <property type="gene ID" value="PAHAL_2G148800"/>
</dbReference>
<dbReference type="PANTHER" id="PTHR46137:SF3">
    <property type="entry name" value="OS05G0310600 PROTEIN"/>
    <property type="match status" value="1"/>
</dbReference>
<evidence type="ECO:0000313" key="2">
    <source>
        <dbReference type="EMBL" id="PVH63972.1"/>
    </source>
</evidence>
<feature type="compositionally biased region" description="Low complexity" evidence="1">
    <location>
        <begin position="62"/>
        <end position="81"/>
    </location>
</feature>
<dbReference type="PANTHER" id="PTHR46137">
    <property type="entry name" value="OS05G0310600 PROTEIN"/>
    <property type="match status" value="1"/>
</dbReference>
<evidence type="ECO:0000256" key="1">
    <source>
        <dbReference type="SAM" id="MobiDB-lite"/>
    </source>
</evidence>
<protein>
    <submittedName>
        <fullName evidence="2">Uncharacterized protein</fullName>
    </submittedName>
</protein>